<dbReference type="Gene3D" id="3.40.50.150">
    <property type="entry name" value="Vaccinia Virus protein VP39"/>
    <property type="match status" value="1"/>
</dbReference>
<reference evidence="1 2" key="1">
    <citation type="journal article" date="2016" name="Front. Microbiol.">
        <title>Comparative Genomic Analysis Reveals a Diverse Repertoire of Genes Involved in Prokaryote-Eukaryote Interactions within the Pseudovibrio Genus.</title>
        <authorList>
            <person name="Romano S."/>
            <person name="Fernandez-Guerra A."/>
            <person name="Reen F.J."/>
            <person name="Glockner F.O."/>
            <person name="Crowley S.P."/>
            <person name="O'Sullivan O."/>
            <person name="Cotter P.D."/>
            <person name="Adams C."/>
            <person name="Dobson A.D."/>
            <person name="O'Gara F."/>
        </authorList>
    </citation>
    <scope>NUCLEOTIDE SEQUENCE [LARGE SCALE GENOMIC DNA]</scope>
    <source>
        <strain evidence="1 2">Ad2</strain>
    </source>
</reference>
<dbReference type="STRING" id="989403.SAMN05421798_1382"/>
<name>A0A165VMJ0_9HYPH</name>
<keyword evidence="2" id="KW-1185">Reference proteome</keyword>
<dbReference type="AlphaFoldDB" id="A0A165VMJ0"/>
<sequence>MPYQFEQMCCVDEEIPFKDVGAPANVMNTPGMLSKKERRLLYTMGKNVFQGKGRIVDAGSFMGASCVALAQGVSDNPIFDISNFDQGTSKRSLISAYDMGFMPAQESGDEKFKQFGEVIYRFGDSFVEIFLDNIRPFENFIETNIGDLLSFEWDEEPIELLFVDVCKSVKLNQHVNKQFFPHLIPGVSRVINQDFYFDRLPWCKVTMGYLSEYFEWQGQAMSSAIYKLKKPIPNEVLNYDPFTQGSLTECLKYHDMHERPYHGDRERMLLGLSRAFLMTLKGDKKGAINYLDYISQEYGDCVHDPVRGEMNAIRYNRTVQQIKSDSIRWQWGDHTVPSTYKFQKIRSLMQSFFGKRLSVQHHR</sequence>
<protein>
    <submittedName>
        <fullName evidence="1">Uncharacterized protein</fullName>
    </submittedName>
</protein>
<dbReference type="Proteomes" id="UP000076577">
    <property type="component" value="Unassembled WGS sequence"/>
</dbReference>
<proteinExistence type="predicted"/>
<evidence type="ECO:0000313" key="1">
    <source>
        <dbReference type="EMBL" id="KZL14461.1"/>
    </source>
</evidence>
<dbReference type="EMBL" id="LMCB01000089">
    <property type="protein sequence ID" value="KZL14461.1"/>
    <property type="molecule type" value="Genomic_DNA"/>
</dbReference>
<evidence type="ECO:0000313" key="2">
    <source>
        <dbReference type="Proteomes" id="UP000076577"/>
    </source>
</evidence>
<comment type="caution">
    <text evidence="1">The sequence shown here is derived from an EMBL/GenBank/DDBJ whole genome shotgun (WGS) entry which is preliminary data.</text>
</comment>
<dbReference type="PATRIC" id="fig|989403.3.peg.4088"/>
<dbReference type="RefSeq" id="WP_139201468.1">
    <property type="nucleotide sequence ID" value="NZ_FOFM01000038.1"/>
</dbReference>
<dbReference type="InterPro" id="IPR029063">
    <property type="entry name" value="SAM-dependent_MTases_sf"/>
</dbReference>
<organism evidence="1 2">
    <name type="scientific">Pseudovibrio axinellae</name>
    <dbReference type="NCBI Taxonomy" id="989403"/>
    <lineage>
        <taxon>Bacteria</taxon>
        <taxon>Pseudomonadati</taxon>
        <taxon>Pseudomonadota</taxon>
        <taxon>Alphaproteobacteria</taxon>
        <taxon>Hyphomicrobiales</taxon>
        <taxon>Stappiaceae</taxon>
        <taxon>Pseudovibrio</taxon>
    </lineage>
</organism>
<accession>A0A165VMJ0</accession>
<gene>
    <name evidence="1" type="ORF">PsAD2_03756</name>
</gene>
<dbReference type="OrthoDB" id="7873666at2"/>